<comment type="caution">
    <text evidence="2">The sequence shown here is derived from an EMBL/GenBank/DDBJ whole genome shotgun (WGS) entry which is preliminary data.</text>
</comment>
<proteinExistence type="predicted"/>
<evidence type="ECO:0000313" key="3">
    <source>
        <dbReference type="Proteomes" id="UP000077355"/>
    </source>
</evidence>
<protein>
    <recommendedName>
        <fullName evidence="1">Fe/B12 periplasmic-binding domain-containing protein</fullName>
    </recommendedName>
</protein>
<sequence>MEEEIEAIVDYPADHIFITGLPSNLAAKKRMNRLFRSEPWLEMEAVKKNQVYIIDKPDLFYGYDPLSSQGQLHELMRLLTLQN</sequence>
<accession>A0A168Q2K1</accession>
<evidence type="ECO:0000259" key="1">
    <source>
        <dbReference type="PROSITE" id="PS50983"/>
    </source>
</evidence>
<dbReference type="AlphaFoldDB" id="A0A168Q2K1"/>
<evidence type="ECO:0000313" key="2">
    <source>
        <dbReference type="EMBL" id="OAB47319.1"/>
    </source>
</evidence>
<name>A0A168Q2K1_9BACL</name>
<reference evidence="2 3" key="1">
    <citation type="submission" date="2016-03" db="EMBL/GenBank/DDBJ databases">
        <title>Draft genome sequence of Paenibacillus antarcticus CECT 5836.</title>
        <authorList>
            <person name="Shin S.-K."/>
            <person name="Yi H."/>
        </authorList>
    </citation>
    <scope>NUCLEOTIDE SEQUENCE [LARGE SCALE GENOMIC DNA]</scope>
    <source>
        <strain evidence="2 3">CECT 5836</strain>
    </source>
</reference>
<gene>
    <name evidence="2" type="ORF">PBAT_06340</name>
</gene>
<keyword evidence="3" id="KW-1185">Reference proteome</keyword>
<dbReference type="InterPro" id="IPR002491">
    <property type="entry name" value="ABC_transptr_periplasmic_BD"/>
</dbReference>
<dbReference type="Gene3D" id="3.40.50.1980">
    <property type="entry name" value="Nitrogenase molybdenum iron protein domain"/>
    <property type="match status" value="1"/>
</dbReference>
<dbReference type="Proteomes" id="UP000077355">
    <property type="component" value="Unassembled WGS sequence"/>
</dbReference>
<dbReference type="SUPFAM" id="SSF53807">
    <property type="entry name" value="Helical backbone' metal receptor"/>
    <property type="match status" value="1"/>
</dbReference>
<feature type="domain" description="Fe/B12 periplasmic-binding" evidence="1">
    <location>
        <begin position="1"/>
        <end position="83"/>
    </location>
</feature>
<organism evidence="2 3">
    <name type="scientific">Paenibacillus antarcticus</name>
    <dbReference type="NCBI Taxonomy" id="253703"/>
    <lineage>
        <taxon>Bacteria</taxon>
        <taxon>Bacillati</taxon>
        <taxon>Bacillota</taxon>
        <taxon>Bacilli</taxon>
        <taxon>Bacillales</taxon>
        <taxon>Paenibacillaceae</taxon>
        <taxon>Paenibacillus</taxon>
    </lineage>
</organism>
<dbReference type="PROSITE" id="PS50983">
    <property type="entry name" value="FE_B12_PBP"/>
    <property type="match status" value="1"/>
</dbReference>
<dbReference type="EMBL" id="LVJI01000007">
    <property type="protein sequence ID" value="OAB47319.1"/>
    <property type="molecule type" value="Genomic_DNA"/>
</dbReference>